<dbReference type="Pfam" id="PF00852">
    <property type="entry name" value="Glyco_transf_10"/>
    <property type="match status" value="1"/>
</dbReference>
<comment type="catalytic activity">
    <reaction evidence="16">
        <text>an N-acetyl-alpha-neuraminyl-(2-&gt;3)-beta-D-galactosyl-(1-&gt;4)-N-acetyl-beta-D-glucosaminyl derivative + GDP-beta-L-fucose = an alpha-Neu5Ac-(2-&gt;3)-beta-D-Gal-(1-&gt;4)-[alpha-L-Fuc-(1-&gt;3)]-beta-D-GlcNAc derivative + GDP + H(+)</text>
        <dbReference type="Rhea" id="RHEA:56076"/>
        <dbReference type="ChEBI" id="CHEBI:15378"/>
        <dbReference type="ChEBI" id="CHEBI:57273"/>
        <dbReference type="ChEBI" id="CHEBI:58189"/>
        <dbReference type="ChEBI" id="CHEBI:136545"/>
        <dbReference type="ChEBI" id="CHEBI:139509"/>
    </reaction>
    <physiologicalReaction direction="left-to-right" evidence="16">
        <dbReference type="Rhea" id="RHEA:56077"/>
    </physiologicalReaction>
</comment>
<evidence type="ECO:0000256" key="13">
    <source>
        <dbReference type="ARBA" id="ARBA00029329"/>
    </source>
</evidence>
<feature type="region of interest" description="Disordered" evidence="19">
    <location>
        <begin position="1"/>
        <end position="54"/>
    </location>
</feature>
<comment type="caution">
    <text evidence="22">The sequence shown here is derived from an EMBL/GenBank/DDBJ whole genome shotgun (WGS) entry which is preliminary data.</text>
</comment>
<evidence type="ECO:0000256" key="12">
    <source>
        <dbReference type="ARBA" id="ARBA00023198"/>
    </source>
</evidence>
<comment type="pathway">
    <text evidence="2">Protein modification; protein glycosylation.</text>
</comment>
<feature type="compositionally biased region" description="Basic residues" evidence="19">
    <location>
        <begin position="29"/>
        <end position="44"/>
    </location>
</feature>
<dbReference type="InterPro" id="IPR031481">
    <property type="entry name" value="Glyco_tran_10_N"/>
</dbReference>
<keyword evidence="5 18" id="KW-0808">Transferase</keyword>
<evidence type="ECO:0000256" key="18">
    <source>
        <dbReference type="RuleBase" id="RU003832"/>
    </source>
</evidence>
<comment type="catalytic activity">
    <reaction evidence="13">
        <text>a beta-D-galactosyl-(1-&gt;4)-N-acetyl-beta-D-glucosaminyl derivative + GDP-beta-L-fucose = a beta-D-galactosyl-(1-&gt;4)-[alpha-L-fucosyl-(1-&gt;3)]-N-acetyl-beta-D-glucosaminyl derivative + GDP + H(+)</text>
        <dbReference type="Rhea" id="RHEA:14257"/>
        <dbReference type="ChEBI" id="CHEBI:15378"/>
        <dbReference type="ChEBI" id="CHEBI:57273"/>
        <dbReference type="ChEBI" id="CHEBI:58189"/>
        <dbReference type="ChEBI" id="CHEBI:133507"/>
        <dbReference type="ChEBI" id="CHEBI:137941"/>
        <dbReference type="EC" id="2.4.1.152"/>
    </reaction>
    <physiologicalReaction direction="left-to-right" evidence="13">
        <dbReference type="Rhea" id="RHEA:14258"/>
    </physiologicalReaction>
</comment>
<dbReference type="PANTHER" id="PTHR11929">
    <property type="entry name" value="ALPHA- 1,3 -FUCOSYLTRANSFERASE"/>
    <property type="match status" value="1"/>
</dbReference>
<evidence type="ECO:0000313" key="22">
    <source>
        <dbReference type="EMBL" id="KAK9402499.1"/>
    </source>
</evidence>
<accession>A0AAW1BKA6</accession>
<comment type="function">
    <text evidence="17">Catalyzes alpha(1-&gt;3) linkage of fucosyl moiety transferred from GDP-beta-L-fucose to N-acetyl glucosamine (GlcNAc) within type 2 lactosamine (LacNAc, Gal-beta(1-&gt;4)GlcNAc) glycan attached to N- or O-linked glycoproteins. Robustly fucosylates nonsialylated distal LacNAc unit of the polylactosamine chain to form Lewis X antigen (CD15), a glycan determinant known to mediate important cellular functions in development and immunity. Fucosylates with lower efficiency sialylated LacNAc acceptors to form sialyl Lewis X and 6-sulfo sialyl Lewis X determinants that serve as recognition epitopes for C-type lectins. Together with FUT7 contributes to SELE, SELL and SELP selectin ligand biosynthesis and selectin-dependent lymphocyte homing, leukocyte migration and blood leukocyte homeostasis. In a cell type specific manner, may also fucosylate the internal LacNAc unit of the polylactosamine chain to form VIM-2 antigen that serves as recognition epitope for SELE.</text>
</comment>
<dbReference type="AlphaFoldDB" id="A0AAW1BKA6"/>
<evidence type="ECO:0000256" key="5">
    <source>
        <dbReference type="ARBA" id="ARBA00022679"/>
    </source>
</evidence>
<evidence type="ECO:0000256" key="7">
    <source>
        <dbReference type="ARBA" id="ARBA00022968"/>
    </source>
</evidence>
<feature type="compositionally biased region" description="Basic and acidic residues" evidence="19">
    <location>
        <begin position="1"/>
        <end position="15"/>
    </location>
</feature>
<dbReference type="EC" id="2.4.1.-" evidence="18"/>
<dbReference type="FunFam" id="3.40.50.11660:FF:000001">
    <property type="entry name" value="alpha-(1,3)-fucosyltransferase 9"/>
    <property type="match status" value="1"/>
</dbReference>
<evidence type="ECO:0000256" key="15">
    <source>
        <dbReference type="ARBA" id="ARBA00036234"/>
    </source>
</evidence>
<proteinExistence type="inferred from homology"/>
<keyword evidence="12" id="KW-0395">Inflammatory response</keyword>
<dbReference type="GO" id="GO:0006954">
    <property type="term" value="P:inflammatory response"/>
    <property type="evidence" value="ECO:0007669"/>
    <property type="project" value="UniProtKB-KW"/>
</dbReference>
<keyword evidence="23" id="KW-1185">Reference proteome</keyword>
<comment type="catalytic activity">
    <reaction evidence="15">
        <text>an alpha-Neu5Ac-(2-&gt;3)-beta-D-Gal-(1-&gt;4)-beta-D-GlcNAc-(1-&gt;3)-beta-D-Gal-(1-&gt;4)-beta-D-GlcNAc derivative + GDP-beta-L-fucose = an alpha-Neu5Ac-(2-&gt;3)-beta-D-Gal-(1-&gt;4)-beta-D-GlcNAc-(1-&gt;3)-beta-D-Gal-(1-&gt;4)-[alpha-L-Fuc-(1-&gt;3)]-beta-D-GlcNAc derivative + GDP + H(+)</text>
        <dbReference type="Rhea" id="RHEA:68044"/>
        <dbReference type="ChEBI" id="CHEBI:15378"/>
        <dbReference type="ChEBI" id="CHEBI:57273"/>
        <dbReference type="ChEBI" id="CHEBI:58189"/>
        <dbReference type="ChEBI" id="CHEBI:145343"/>
        <dbReference type="ChEBI" id="CHEBI:176900"/>
    </reaction>
    <physiologicalReaction direction="left-to-right" evidence="15">
        <dbReference type="Rhea" id="RHEA:68045"/>
    </physiologicalReaction>
</comment>
<evidence type="ECO:0000256" key="14">
    <source>
        <dbReference type="ARBA" id="ARBA00035849"/>
    </source>
</evidence>
<comment type="subcellular location">
    <subcellularLocation>
        <location evidence="1">Golgi apparatus membrane</location>
        <topology evidence="1">Single-pass type II membrane protein</topology>
    </subcellularLocation>
    <subcellularLocation>
        <location evidence="18">Golgi apparatus</location>
        <location evidence="18">Golgi stack membrane</location>
        <topology evidence="18">Single-pass type II membrane protein</topology>
    </subcellularLocation>
</comment>
<dbReference type="EMBL" id="JAOTOJ010000004">
    <property type="protein sequence ID" value="KAK9402499.1"/>
    <property type="molecule type" value="Genomic_DNA"/>
</dbReference>
<dbReference type="GO" id="GO:0017083">
    <property type="term" value="F:4-galactosyl-N-acetylglucosaminide 3-alpha-L-fucosyltransferase activity"/>
    <property type="evidence" value="ECO:0007669"/>
    <property type="project" value="UniProtKB-EC"/>
</dbReference>
<evidence type="ECO:0000256" key="16">
    <source>
        <dbReference type="ARBA" id="ARBA00036481"/>
    </source>
</evidence>
<keyword evidence="9 18" id="KW-0333">Golgi apparatus</keyword>
<comment type="catalytic activity">
    <reaction evidence="14">
        <text>an alpha-Neu5Ac-(2-&gt;3)-beta-D-Gal-(1-&gt;4)-beta-D-GlcNAc6S derivative + GDP-beta-L-fucose = an alpha-Neu5Ac-(2-&gt;3)-beta-D-Gal-(1-&gt;4)-[alpha-L-Fuc-(1-&gt;3)]-beta-D-GlcNAc6S derivative + GDP + H(+)</text>
        <dbReference type="Rhea" id="RHEA:62004"/>
        <dbReference type="ChEBI" id="CHEBI:15378"/>
        <dbReference type="ChEBI" id="CHEBI:57273"/>
        <dbReference type="ChEBI" id="CHEBI:58189"/>
        <dbReference type="ChEBI" id="CHEBI:145344"/>
        <dbReference type="ChEBI" id="CHEBI:145345"/>
    </reaction>
    <physiologicalReaction direction="left-to-right" evidence="14">
        <dbReference type="Rhea" id="RHEA:62005"/>
    </physiologicalReaction>
</comment>
<organism evidence="22 23">
    <name type="scientific">Crotalus adamanteus</name>
    <name type="common">Eastern diamondback rattlesnake</name>
    <dbReference type="NCBI Taxonomy" id="8729"/>
    <lineage>
        <taxon>Eukaryota</taxon>
        <taxon>Metazoa</taxon>
        <taxon>Chordata</taxon>
        <taxon>Craniata</taxon>
        <taxon>Vertebrata</taxon>
        <taxon>Euteleostomi</taxon>
        <taxon>Lepidosauria</taxon>
        <taxon>Squamata</taxon>
        <taxon>Bifurcata</taxon>
        <taxon>Unidentata</taxon>
        <taxon>Episquamata</taxon>
        <taxon>Toxicofera</taxon>
        <taxon>Serpentes</taxon>
        <taxon>Colubroidea</taxon>
        <taxon>Viperidae</taxon>
        <taxon>Crotalinae</taxon>
        <taxon>Crotalus</taxon>
    </lineage>
</organism>
<feature type="domain" description="Fucosyltransferase N-terminal" evidence="21">
    <location>
        <begin position="160"/>
        <end position="266"/>
    </location>
</feature>
<evidence type="ECO:0000256" key="1">
    <source>
        <dbReference type="ARBA" id="ARBA00004323"/>
    </source>
</evidence>
<keyword evidence="8" id="KW-1133">Transmembrane helix</keyword>
<evidence type="ECO:0000256" key="19">
    <source>
        <dbReference type="SAM" id="MobiDB-lite"/>
    </source>
</evidence>
<keyword evidence="4 18" id="KW-0328">Glycosyltransferase</keyword>
<keyword evidence="11" id="KW-0325">Glycoprotein</keyword>
<evidence type="ECO:0000259" key="20">
    <source>
        <dbReference type="Pfam" id="PF00852"/>
    </source>
</evidence>
<comment type="similarity">
    <text evidence="3 18">Belongs to the glycosyltransferase 10 family.</text>
</comment>
<evidence type="ECO:0000259" key="21">
    <source>
        <dbReference type="Pfam" id="PF17039"/>
    </source>
</evidence>
<keyword evidence="10" id="KW-0472">Membrane</keyword>
<evidence type="ECO:0000256" key="9">
    <source>
        <dbReference type="ARBA" id="ARBA00023034"/>
    </source>
</evidence>
<protein>
    <recommendedName>
        <fullName evidence="18">Fucosyltransferase</fullName>
        <ecNumber evidence="18">2.4.1.-</ecNumber>
    </recommendedName>
</protein>
<dbReference type="InterPro" id="IPR038577">
    <property type="entry name" value="GT10-like_C_sf"/>
</dbReference>
<evidence type="ECO:0000256" key="17">
    <source>
        <dbReference type="ARBA" id="ARBA00046186"/>
    </source>
</evidence>
<dbReference type="InterPro" id="IPR001503">
    <property type="entry name" value="Glyco_trans_10"/>
</dbReference>
<evidence type="ECO:0000256" key="11">
    <source>
        <dbReference type="ARBA" id="ARBA00023180"/>
    </source>
</evidence>
<dbReference type="GO" id="GO:0032580">
    <property type="term" value="C:Golgi cisterna membrane"/>
    <property type="evidence" value="ECO:0007669"/>
    <property type="project" value="UniProtKB-SubCell"/>
</dbReference>
<evidence type="ECO:0000313" key="23">
    <source>
        <dbReference type="Proteomes" id="UP001474421"/>
    </source>
</evidence>
<dbReference type="GO" id="GO:0000139">
    <property type="term" value="C:Golgi membrane"/>
    <property type="evidence" value="ECO:0007669"/>
    <property type="project" value="UniProtKB-SubCell"/>
</dbReference>
<evidence type="ECO:0000256" key="4">
    <source>
        <dbReference type="ARBA" id="ARBA00022676"/>
    </source>
</evidence>
<reference evidence="22 23" key="1">
    <citation type="journal article" date="2024" name="Proc. Natl. Acad. Sci. U.S.A.">
        <title>The genetic regulatory architecture and epigenomic basis for age-related changes in rattlesnake venom.</title>
        <authorList>
            <person name="Hogan M.P."/>
            <person name="Holding M.L."/>
            <person name="Nystrom G.S."/>
            <person name="Colston T.J."/>
            <person name="Bartlett D.A."/>
            <person name="Mason A.J."/>
            <person name="Ellsworth S.A."/>
            <person name="Rautsaw R.M."/>
            <person name="Lawrence K.C."/>
            <person name="Strickland J.L."/>
            <person name="He B."/>
            <person name="Fraser P."/>
            <person name="Margres M.J."/>
            <person name="Gilbert D.M."/>
            <person name="Gibbs H.L."/>
            <person name="Parkinson C.L."/>
            <person name="Rokyta D.R."/>
        </authorList>
    </citation>
    <scope>NUCLEOTIDE SEQUENCE [LARGE SCALE GENOMIC DNA]</scope>
    <source>
        <strain evidence="22">DRR0105</strain>
    </source>
</reference>
<dbReference type="SUPFAM" id="SSF53756">
    <property type="entry name" value="UDP-Glycosyltransferase/glycogen phosphorylase"/>
    <property type="match status" value="1"/>
</dbReference>
<evidence type="ECO:0000256" key="2">
    <source>
        <dbReference type="ARBA" id="ARBA00004922"/>
    </source>
</evidence>
<evidence type="ECO:0000256" key="10">
    <source>
        <dbReference type="ARBA" id="ARBA00023136"/>
    </source>
</evidence>
<dbReference type="InterPro" id="IPR055270">
    <property type="entry name" value="Glyco_tran_10_C"/>
</dbReference>
<dbReference type="PANTHER" id="PTHR11929:SF132">
    <property type="entry name" value="ALPHA-(1,3)-FUCOSYLTRANSFERASE 4"/>
    <property type="match status" value="1"/>
</dbReference>
<gene>
    <name evidence="22" type="ORF">NXF25_010855</name>
</gene>
<evidence type="ECO:0000256" key="6">
    <source>
        <dbReference type="ARBA" id="ARBA00022692"/>
    </source>
</evidence>
<dbReference type="Gene3D" id="3.40.50.11660">
    <property type="entry name" value="Glycosyl transferase family 10, C-terminal domain"/>
    <property type="match status" value="1"/>
</dbReference>
<dbReference type="Proteomes" id="UP001474421">
    <property type="component" value="Unassembled WGS sequence"/>
</dbReference>
<keyword evidence="6 18" id="KW-0812">Transmembrane</keyword>
<dbReference type="Pfam" id="PF17039">
    <property type="entry name" value="Glyco_tran_10_N"/>
    <property type="match status" value="1"/>
</dbReference>
<evidence type="ECO:0000256" key="3">
    <source>
        <dbReference type="ARBA" id="ARBA00008919"/>
    </source>
</evidence>
<feature type="domain" description="Fucosyltransferase C-terminal" evidence="20">
    <location>
        <begin position="281"/>
        <end position="455"/>
    </location>
</feature>
<name>A0AAW1BKA6_CROAD</name>
<keyword evidence="7" id="KW-0735">Signal-anchor</keyword>
<evidence type="ECO:0000256" key="8">
    <source>
        <dbReference type="ARBA" id="ARBA00022989"/>
    </source>
</evidence>
<sequence>MAGRDGSFEQLERHLPGAPPPPPEGQVAGRRRCQPQHQHTHHQHAFSAPRSSRWTGTEAAARVYPYVPGAGERSRLGFLAENQLPPWRRRRLSMEAPEPAPGDPRAHRGWWMAPGGRQWHVLAACLTCCTLLGWYTASSVMDVAAPEGPLLEEKDPEPVTVTVLVWWAPFGRGRVSGDCWREFNISACRVSTNRSLQSEAHAVVFHHRDVQGHGIGQMPRQRPPGQRWVWMNLESPTHTTGLQNMAGLFNWTLSYRADSDVFVPYGYLRLRPEPLVQFTLPKKTKLVAWVVSNWNEGHARVRYYHQLKKYLPIDVFGSHKLALKDNNVVKTVSEYKFYLAFENSQHKDYITEKVWRNAFESWAVPIVLGPPRANYEQFIPSDAFIHVNDFSDPMELAVYLKFLDKNKNMYRKHFAWRKQYETRMTSFWAEHCCKICNVVRKAGKEPKTIQNLAKWFES</sequence>